<dbReference type="STRING" id="4097.A0A1S3X779"/>
<dbReference type="AlphaFoldDB" id="A0A1S3X779"/>
<organism evidence="2">
    <name type="scientific">Nicotiana tabacum</name>
    <name type="common">Common tobacco</name>
    <dbReference type="NCBI Taxonomy" id="4097"/>
    <lineage>
        <taxon>Eukaryota</taxon>
        <taxon>Viridiplantae</taxon>
        <taxon>Streptophyta</taxon>
        <taxon>Embryophyta</taxon>
        <taxon>Tracheophyta</taxon>
        <taxon>Spermatophyta</taxon>
        <taxon>Magnoliopsida</taxon>
        <taxon>eudicotyledons</taxon>
        <taxon>Gunneridae</taxon>
        <taxon>Pentapetalae</taxon>
        <taxon>asterids</taxon>
        <taxon>lamiids</taxon>
        <taxon>Solanales</taxon>
        <taxon>Solanaceae</taxon>
        <taxon>Nicotianoideae</taxon>
        <taxon>Nicotianeae</taxon>
        <taxon>Nicotiana</taxon>
    </lineage>
</organism>
<dbReference type="Gene3D" id="3.30.420.10">
    <property type="entry name" value="Ribonuclease H-like superfamily/Ribonuclease H"/>
    <property type="match status" value="1"/>
</dbReference>
<dbReference type="OrthoDB" id="1739513at2759"/>
<dbReference type="InterPro" id="IPR036397">
    <property type="entry name" value="RNaseH_sf"/>
</dbReference>
<dbReference type="GO" id="GO:0003676">
    <property type="term" value="F:nucleic acid binding"/>
    <property type="evidence" value="ECO:0007669"/>
    <property type="project" value="InterPro"/>
</dbReference>
<sequence length="131" mass="15266">MKKNLKEANRLWPEILPGVLWAYKTTPKMSIGETLYYLVYGTEAVISVEVREPNLRYSHESSTSNDGSRRQEIVEIDERRDMVYIRKVTQKQKVECYYNKGKGQAAQSRGLRTQSHNPSKQRSTRRQTGNK</sequence>
<gene>
    <name evidence="2" type="primary">LOC107761947</name>
</gene>
<protein>
    <submittedName>
        <fullName evidence="2">Uncharacterized protein</fullName>
    </submittedName>
</protein>
<feature type="region of interest" description="Disordered" evidence="1">
    <location>
        <begin position="101"/>
        <end position="131"/>
    </location>
</feature>
<dbReference type="PANTHER" id="PTHR48475:SF1">
    <property type="entry name" value="RNASE H TYPE-1 DOMAIN-CONTAINING PROTEIN"/>
    <property type="match status" value="1"/>
</dbReference>
<feature type="region of interest" description="Disordered" evidence="1">
    <location>
        <begin position="54"/>
        <end position="73"/>
    </location>
</feature>
<accession>A0A1S3X779</accession>
<dbReference type="KEGG" id="nta:107761947"/>
<evidence type="ECO:0000256" key="1">
    <source>
        <dbReference type="SAM" id="MobiDB-lite"/>
    </source>
</evidence>
<dbReference type="PANTHER" id="PTHR48475">
    <property type="entry name" value="RIBONUCLEASE H"/>
    <property type="match status" value="1"/>
</dbReference>
<dbReference type="PaxDb" id="4097-A0A1S3X779"/>
<name>A0A1S3X779_TOBAC</name>
<reference evidence="2" key="1">
    <citation type="submission" date="2025-08" db="UniProtKB">
        <authorList>
            <consortium name="RefSeq"/>
        </authorList>
    </citation>
    <scope>IDENTIFICATION</scope>
</reference>
<evidence type="ECO:0000313" key="2">
    <source>
        <dbReference type="RefSeq" id="XP_016435731.1"/>
    </source>
</evidence>
<proteinExistence type="predicted"/>
<dbReference type="RefSeq" id="XP_016435731.1">
    <property type="nucleotide sequence ID" value="XM_016580245.1"/>
</dbReference>
<feature type="compositionally biased region" description="Polar residues" evidence="1">
    <location>
        <begin position="105"/>
        <end position="131"/>
    </location>
</feature>